<comment type="caution">
    <text evidence="1">The sequence shown here is derived from an EMBL/GenBank/DDBJ whole genome shotgun (WGS) entry which is preliminary data.</text>
</comment>
<name>A0AAN7YZB0_9MYCE</name>
<dbReference type="EMBL" id="JAVFKY010000004">
    <property type="protein sequence ID" value="KAK5578210.1"/>
    <property type="molecule type" value="Genomic_DNA"/>
</dbReference>
<organism evidence="1 2">
    <name type="scientific">Dictyostelium firmibasis</name>
    <dbReference type="NCBI Taxonomy" id="79012"/>
    <lineage>
        <taxon>Eukaryota</taxon>
        <taxon>Amoebozoa</taxon>
        <taxon>Evosea</taxon>
        <taxon>Eumycetozoa</taxon>
        <taxon>Dictyostelia</taxon>
        <taxon>Dictyosteliales</taxon>
        <taxon>Dictyosteliaceae</taxon>
        <taxon>Dictyostelium</taxon>
    </lineage>
</organism>
<gene>
    <name evidence="1" type="ORF">RB653_003163</name>
</gene>
<keyword evidence="2" id="KW-1185">Reference proteome</keyword>
<sequence>MWDLYLDACLFAYRISVHATTGFSPFESHSFKESSGEDEIKKFRPSWFGPFKVIRVLSPQTIEIQVPLGSNMSTTQKIYEVSNSSKITGIQKTIPDKNRK</sequence>
<proteinExistence type="predicted"/>
<accession>A0AAN7YZB0</accession>
<protein>
    <submittedName>
        <fullName evidence="1">Uncharacterized protein</fullName>
    </submittedName>
</protein>
<evidence type="ECO:0000313" key="2">
    <source>
        <dbReference type="Proteomes" id="UP001344447"/>
    </source>
</evidence>
<dbReference type="AlphaFoldDB" id="A0AAN7YZB0"/>
<reference evidence="1 2" key="1">
    <citation type="submission" date="2023-11" db="EMBL/GenBank/DDBJ databases">
        <title>Dfirmibasis_genome.</title>
        <authorList>
            <person name="Edelbroek B."/>
            <person name="Kjellin J."/>
            <person name="Jerlstrom-Hultqvist J."/>
            <person name="Soderbom F."/>
        </authorList>
    </citation>
    <scope>NUCLEOTIDE SEQUENCE [LARGE SCALE GENOMIC DNA]</scope>
    <source>
        <strain evidence="1 2">TNS-C-14</strain>
    </source>
</reference>
<evidence type="ECO:0000313" key="1">
    <source>
        <dbReference type="EMBL" id="KAK5578210.1"/>
    </source>
</evidence>
<dbReference type="Proteomes" id="UP001344447">
    <property type="component" value="Unassembled WGS sequence"/>
</dbReference>